<dbReference type="PANTHER" id="PTHR24198:SF165">
    <property type="entry name" value="ANKYRIN REPEAT-CONTAINING PROTEIN-RELATED"/>
    <property type="match status" value="1"/>
</dbReference>
<dbReference type="EMBL" id="JAEHOC010000069">
    <property type="protein sequence ID" value="KAG2424136.1"/>
    <property type="molecule type" value="Genomic_DNA"/>
</dbReference>
<feature type="repeat" description="ANK" evidence="3">
    <location>
        <begin position="2212"/>
        <end position="2244"/>
    </location>
</feature>
<dbReference type="InterPro" id="IPR002110">
    <property type="entry name" value="Ankyrin_rpt"/>
</dbReference>
<dbReference type="Gene3D" id="1.25.40.20">
    <property type="entry name" value="Ankyrin repeat-containing domain"/>
    <property type="match status" value="7"/>
</dbReference>
<feature type="repeat" description="ANK" evidence="3">
    <location>
        <begin position="1708"/>
        <end position="1740"/>
    </location>
</feature>
<feature type="region of interest" description="Disordered" evidence="4">
    <location>
        <begin position="2381"/>
        <end position="2408"/>
    </location>
</feature>
<feature type="region of interest" description="Disordered" evidence="4">
    <location>
        <begin position="2820"/>
        <end position="2843"/>
    </location>
</feature>
<feature type="repeat" description="ANK" evidence="3">
    <location>
        <begin position="1172"/>
        <end position="1204"/>
    </location>
</feature>
<dbReference type="InterPro" id="IPR036770">
    <property type="entry name" value="Ankyrin_rpt-contain_sf"/>
</dbReference>
<feature type="repeat" description="ANK" evidence="3">
    <location>
        <begin position="1089"/>
        <end position="1121"/>
    </location>
</feature>
<dbReference type="SUPFAM" id="SSF48403">
    <property type="entry name" value="Ankyrin repeat"/>
    <property type="match status" value="3"/>
</dbReference>
<evidence type="ECO:0000256" key="3">
    <source>
        <dbReference type="PROSITE-ProRule" id="PRU00023"/>
    </source>
</evidence>
<dbReference type="PROSITE" id="PS50088">
    <property type="entry name" value="ANK_REPEAT"/>
    <property type="match status" value="5"/>
</dbReference>
<reference evidence="5" key="1">
    <citation type="journal article" date="2020" name="bioRxiv">
        <title>Comparative genomics of Chlamydomonas.</title>
        <authorList>
            <person name="Craig R.J."/>
            <person name="Hasan A.R."/>
            <person name="Ness R.W."/>
            <person name="Keightley P.D."/>
        </authorList>
    </citation>
    <scope>NUCLEOTIDE SEQUENCE</scope>
    <source>
        <strain evidence="5">SAG 7.73</strain>
    </source>
</reference>
<dbReference type="Pfam" id="PF00023">
    <property type="entry name" value="Ank"/>
    <property type="match status" value="1"/>
</dbReference>
<gene>
    <name evidence="5" type="ORF">HXX76_014810</name>
</gene>
<feature type="region of interest" description="Disordered" evidence="4">
    <location>
        <begin position="1"/>
        <end position="47"/>
    </location>
</feature>
<feature type="compositionally biased region" description="Low complexity" evidence="4">
    <location>
        <begin position="407"/>
        <end position="416"/>
    </location>
</feature>
<name>A0A835VSU8_CHLIN</name>
<sequence length="3157" mass="318797">MTAPRPAAGAGGGSATGVPLTPSPLPPHKEEPAGGGGGDDEQPPAQDAGCCLPCKAVFSKEARATHQRRWRGRLHAALRGGDAAELAAWVKHYRGLLGPRGTGEMEAALWAAVERRAAPLVKVLVVAPPAGGGGGGGGANASMTAAAALPNLPAQEWQLQPAHPQQSSRTYRTRSSRRAVADAVAGFVAAAAASFGSSTRNGSSARAAAAAAATAGAELTATAEAAAADAATAAGSSDSLTVLMLAVKVGAPEVVAHLLAAGGADVGATQPDFDDWAAAHHAVLLSSTSASTASSGGAASGGSASLQCLDLVLKALGPDRLRAARVAAAARADTLPRFAVRCGRAAAVRALLAVGGEAEGQDGGGGGLLAACGDDGSCAWLAGQLGVTVEVWDVPVPPPTLPRTRRQQQLQPNQQPATADGGDDGWVRSPPEALVTRRRRQLLCGAAAGGRLAVVERVLCKPPPYDTLLRDELDAVLAACERAPADPDGASAAAAPTGASAAAVAAAAAAAAPLGGLVGREEMRSRLQALVHPYLDLEGEVLPALRALDVEAAAGWLAADLPPPSAVDAALAAAMSAEVLLLTAPERASKLVELLLHYGADIHTSWRAGGGGDEEETEAVILLRPLTAAVRVGSAPLVQQLLAAGADPLLRDGGGAHNENALMLAVRAAATRGLPALACRAPVLARSAALLQLQADAVAGRGLQTAAGAEAGEAQEQDPDWAACLGHLLGHRSVTPEVLNQQTNAGGLTVAQLAIMLDQPRCLELLVAAKANPWAQPAAPPPAAPATPKQLLGRWAPQLLPAAGKWSVVHEAARHGSLGALQVLLGLCEQAAPVPPGVREWELPAPSAASPAPDSAAQGAACARRDALVGAIRGGREGAARLALEPDRNGLYEEELEAAEALLAEHFAAAAAAAAGKTAAAKRDGVNRLHRAGPGAAPDSDPASFEALRQYLRSRKHTYLDWGRDVVPRLRAYDAAGVSQWLHDDRVAPEQATAALTLVVREAAAALLGSGGGDIGARANPGTSSGSGAGHHSGSGSDCASYGLHIDDPITAAGTVGGGGGADANKLLVAVVEALLGAGANINHTDGSEGLPMLTLATRNGHSALVSHLLARGARPDATDAAGYNALDHAVAHMRAHGHSRCLEALLAMPPAPGFATAAALLNAHRAPAAAGGCTTLGLAVWEGCVEATRLLLAAGADPLLSDTRRGDNALMTAVRAAAAQGLPTPSQQGIAPVLQPIQLPEPALAQLPQREQQQQLMMSSQHDFADAASSEELEEPTPAARLAPLDWHNWEGCLGALLQSPVITVGQLNGRTNADGLTAALLAVVLDQPRCLELLVAAKANPWAQPAAPPPAAPATPKQLLGRWAPQLLPAAGKWSVVHEAARHGSLGALQVLLGLCEQAAPAPPGVREWELPAPSAASPAPDSAAQGVACARRDALVGAIRGGREGAARLALEPDRNGLYEEELEAAEALLDASASSAVVGSTLPDSGSAGVAAATADPPSYEALRQYLRSRKHSYLDWGRDVVLRLRAYDAAGVSQWLHDDRATPEQATAALTLVVREGVPVAAGSGSMSSSISSPSGSPSSFPVTSSSGVAAGDGALLLCQVVDVLAQRGGADTNNTDGQEAFPLLTLAARNGHSALVSHLLARGARPDATDAAGYNALDHAVAHMRAHGHSRCLEALLAMPPAPGFATAAALLNAHRAPAAAGGCTTLGLAVWEGCVEATRLLLAAGADPLLSDTRRGDNALMTAVRAAAAQGLPTLSQQGMAPVLQLLQPPLLQTATAQQQRLQPTATAAGFQGAVQYGSTGIAERPDWEGCLNALLLSPAVAATPAGGVLNGRTNAGGLTVALLAVVLDQPRCLELLVAAKANPWAQPAAPPPAALATPKQLLGRWAPQLLPAAGKWSVVHEAARHGSLGALQVLLGLCEQAAPAPPGVREWELPAPSAASPAPDSAAQGVACARRDALVGAIRGGREGAARLALEPDRNGLYEEELEAAEALLDASASSAVVGSTLPDSGAAGVAAATADPPSYEALRQYLRSRKHSYLDWGRDVVPRLRAYDAAGVSQWLHDDRVAPARATAVLSLVVEAAAPTSEQQRLCATVDALLVVGGAAVNSAHGPARLALLMMATRSGHAALVSHLLARGARPDATDAAGYNALDHAVAHMRAHGHSRCLEALLQFASRATSSSTSNGGGGGAGLLHALLVTHRTHAGDTSLCLAVRVGDTAAVRLLLGAGADPLQQTSSDSTNNVGTAASGKGKSAVYLAGYLGNEEALAALRLPPVRQPGGGQAAAQREAAAAREAVMGAVAGGQLALLEGQLLKLPPALEALCRLPAGARPQQQQQTQQLAAAAEAGASRAELARTELAKLREPLAAAADMCRKLQPQQQDQQREAKSSDRNGGASGSSSAAAGAAAATAAAAAERYRVARLTEQYLQAKAAVLQKLQAAHAGAAGSYRAAGAKLQALAAAGRDRQAAMRGAAAARDRQLAAAAAAQSGRVSTCSQAQQDRIKASAAKQLQAAKAAAAKKLAEAEGRRGGPREREQQINGLRSAVRDKVSAARARLEAGVDAAVAKIHSAEASLSVQQAKLARYPASAPGRNAAVAAVNEKQVAINAAVAALQQQAAAQRGALDTAAAQREAQAAAALRAVAAYRERARSAAAKAQAAAETRIQGWSSDSQQRAAAETRKQLGLIQSRVASAQEDTAQKLAAGLAQLEQWQGEQGQLTWEAADGYAAAAEEVVEAMVEGAGQAFIRQALAARQAQMRRGAPGGRVRNVNPWKLLVARDRKAAEREWRRRREEEMQLLQQQAIAGAAALQQLSADPQQDDGGGGGAGEGDATDSSGAWVSDLLQGRDAWEQEALWQDLGMEEAAAALAAEGRADGAAGTAAGDTGAADGGAGGDGGGGGCGGGQEDPWAAAGGGGGGVCGGWGPVFGDPVVLVDEGPGQQWQEPGGCGGLLEAAADDGGGGVDQLLAGLQLPPELAAGAGEGNGALASGLVDGFDAAASFDMGGDAGGGLLGLSPLDLPSPGDLPDLDLGSLPDIDIGSSMPDINVDAGMGSLDLGSLDLGNLDLGSLDLNLGSVDIGSLTVSDLAVPDVQIEIQDFSIPAMDNFVIPEYVAPPVEVPVMVMSQPVVDYGGGGGGWNDGGGGGGGDMFGF</sequence>
<evidence type="ECO:0000256" key="4">
    <source>
        <dbReference type="SAM" id="MobiDB-lite"/>
    </source>
</evidence>
<evidence type="ECO:0000256" key="2">
    <source>
        <dbReference type="ARBA" id="ARBA00023043"/>
    </source>
</evidence>
<dbReference type="SMART" id="SM00248">
    <property type="entry name" value="ANK"/>
    <property type="match status" value="17"/>
</dbReference>
<proteinExistence type="predicted"/>
<dbReference type="Proteomes" id="UP000650467">
    <property type="component" value="Unassembled WGS sequence"/>
</dbReference>
<comment type="caution">
    <text evidence="5">The sequence shown here is derived from an EMBL/GenBank/DDBJ whole genome shotgun (WGS) entry which is preliminary data.</text>
</comment>
<dbReference type="PROSITE" id="PS50297">
    <property type="entry name" value="ANK_REP_REGION"/>
    <property type="match status" value="1"/>
</dbReference>
<evidence type="ECO:0000313" key="6">
    <source>
        <dbReference type="Proteomes" id="UP000650467"/>
    </source>
</evidence>
<dbReference type="PANTHER" id="PTHR24198">
    <property type="entry name" value="ANKYRIN REPEAT AND PROTEIN KINASE DOMAIN-CONTAINING PROTEIN"/>
    <property type="match status" value="1"/>
</dbReference>
<feature type="region of interest" description="Disordered" evidence="4">
    <location>
        <begin position="398"/>
        <end position="429"/>
    </location>
</feature>
<keyword evidence="6" id="KW-1185">Reference proteome</keyword>
<evidence type="ECO:0000256" key="1">
    <source>
        <dbReference type="ARBA" id="ARBA00022737"/>
    </source>
</evidence>
<organism evidence="5 6">
    <name type="scientific">Chlamydomonas incerta</name>
    <dbReference type="NCBI Taxonomy" id="51695"/>
    <lineage>
        <taxon>Eukaryota</taxon>
        <taxon>Viridiplantae</taxon>
        <taxon>Chlorophyta</taxon>
        <taxon>core chlorophytes</taxon>
        <taxon>Chlorophyceae</taxon>
        <taxon>CS clade</taxon>
        <taxon>Chlamydomonadales</taxon>
        <taxon>Chlamydomonadaceae</taxon>
        <taxon>Chlamydomonas</taxon>
    </lineage>
</organism>
<protein>
    <submittedName>
        <fullName evidence="5">Uncharacterized protein</fullName>
    </submittedName>
</protein>
<keyword evidence="1" id="KW-0677">Repeat</keyword>
<dbReference type="Pfam" id="PF12796">
    <property type="entry name" value="Ank_2"/>
    <property type="match status" value="1"/>
</dbReference>
<accession>A0A835VSU8</accession>
<feature type="region of interest" description="Disordered" evidence="4">
    <location>
        <begin position="1015"/>
        <end position="1034"/>
    </location>
</feature>
<dbReference type="OrthoDB" id="543554at2759"/>
<feature type="repeat" description="ANK" evidence="3">
    <location>
        <begin position="1625"/>
        <end position="1657"/>
    </location>
</feature>
<evidence type="ECO:0000313" key="5">
    <source>
        <dbReference type="EMBL" id="KAG2424136.1"/>
    </source>
</evidence>
<keyword evidence="2 3" id="KW-0040">ANK repeat</keyword>